<reference evidence="3 4" key="1">
    <citation type="submission" date="2019-03" db="EMBL/GenBank/DDBJ databases">
        <title>Bradyrhizobium diversity isolated from nodules of Chamaecrista fasciculata.</title>
        <authorList>
            <person name="Klepa M.S."/>
            <person name="Urquiaga M.O."/>
            <person name="Hungria M."/>
            <person name="Delamuta J.R."/>
        </authorList>
    </citation>
    <scope>NUCLEOTIDE SEQUENCE [LARGE SCALE GENOMIC DNA]</scope>
    <source>
        <strain evidence="3 4">CNPSo 3448</strain>
    </source>
</reference>
<dbReference type="PANTHER" id="PTHR43861:SF3">
    <property type="entry name" value="PUTATIVE (AFU_ORTHOLOGUE AFUA_2G14390)-RELATED"/>
    <property type="match status" value="1"/>
</dbReference>
<dbReference type="RefSeq" id="WP_135176426.1">
    <property type="nucleotide sequence ID" value="NZ_SPQT01000015.1"/>
</dbReference>
<protein>
    <submittedName>
        <fullName evidence="3">Methyltransferase domain-containing protein</fullName>
    </submittedName>
</protein>
<dbReference type="InterPro" id="IPR025714">
    <property type="entry name" value="Methyltranfer_dom"/>
</dbReference>
<dbReference type="PANTHER" id="PTHR43861">
    <property type="entry name" value="TRANS-ACONITATE 2-METHYLTRANSFERASE-RELATED"/>
    <property type="match status" value="1"/>
</dbReference>
<dbReference type="GO" id="GO:0032259">
    <property type="term" value="P:methylation"/>
    <property type="evidence" value="ECO:0007669"/>
    <property type="project" value="UniProtKB-KW"/>
</dbReference>
<dbReference type="Pfam" id="PF13847">
    <property type="entry name" value="Methyltransf_31"/>
    <property type="match status" value="1"/>
</dbReference>
<evidence type="ECO:0000256" key="1">
    <source>
        <dbReference type="ARBA" id="ARBA00022679"/>
    </source>
</evidence>
<proteinExistence type="predicted"/>
<keyword evidence="1 3" id="KW-0808">Transferase</keyword>
<dbReference type="InterPro" id="IPR029063">
    <property type="entry name" value="SAM-dependent_MTases_sf"/>
</dbReference>
<dbReference type="SUPFAM" id="SSF53335">
    <property type="entry name" value="S-adenosyl-L-methionine-dependent methyltransferases"/>
    <property type="match status" value="1"/>
</dbReference>
<evidence type="ECO:0000313" key="4">
    <source>
        <dbReference type="Proteomes" id="UP000297966"/>
    </source>
</evidence>
<feature type="domain" description="Methyltransferase" evidence="2">
    <location>
        <begin position="41"/>
        <end position="156"/>
    </location>
</feature>
<dbReference type="GO" id="GO:0008168">
    <property type="term" value="F:methyltransferase activity"/>
    <property type="evidence" value="ECO:0007669"/>
    <property type="project" value="UniProtKB-KW"/>
</dbReference>
<keyword evidence="3" id="KW-0489">Methyltransferase</keyword>
<dbReference type="OrthoDB" id="9795634at2"/>
<organism evidence="3 4">
    <name type="scientific">Bradyrhizobium niftali</name>
    <dbReference type="NCBI Taxonomy" id="2560055"/>
    <lineage>
        <taxon>Bacteria</taxon>
        <taxon>Pseudomonadati</taxon>
        <taxon>Pseudomonadota</taxon>
        <taxon>Alphaproteobacteria</taxon>
        <taxon>Hyphomicrobiales</taxon>
        <taxon>Nitrobacteraceae</taxon>
        <taxon>Bradyrhizobium</taxon>
    </lineage>
</organism>
<dbReference type="CDD" id="cd02440">
    <property type="entry name" value="AdoMet_MTases"/>
    <property type="match status" value="1"/>
</dbReference>
<keyword evidence="4" id="KW-1185">Reference proteome</keyword>
<accession>A0A4Y9LQX6</accession>
<comment type="caution">
    <text evidence="3">The sequence shown here is derived from an EMBL/GenBank/DDBJ whole genome shotgun (WGS) entry which is preliminary data.</text>
</comment>
<dbReference type="Gene3D" id="3.40.50.150">
    <property type="entry name" value="Vaccinia Virus protein VP39"/>
    <property type="match status" value="1"/>
</dbReference>
<dbReference type="Proteomes" id="UP000297966">
    <property type="component" value="Unassembled WGS sequence"/>
</dbReference>
<dbReference type="EMBL" id="SPQT01000015">
    <property type="protein sequence ID" value="TFV45359.1"/>
    <property type="molecule type" value="Genomic_DNA"/>
</dbReference>
<sequence length="276" mass="30223">MNCQSATYVFGGNQNELERLLGQAEDLKPESTWLLDHVGIEKGWRVADIGCGPIGVLDLLSERVGLTGTVIGVEREPRFAAMARAEIAKRGLQNVSLVEGDTLSTELEKGTFDLVHERLVLINVPVANQHAIVASMVALARPGGIIATESWDRASFACHPEHRSWQVLNDAYREAVRSTNGDGTSGRTLPWLLRTAGVTGIRTKVHVRAVEIGDPRRIHRLGILDVTKDKILANGRLTEAEFDAHRNALAAHLADPDTLLIDQLFVQAWGRRPAIT</sequence>
<evidence type="ECO:0000313" key="3">
    <source>
        <dbReference type="EMBL" id="TFV45359.1"/>
    </source>
</evidence>
<dbReference type="AlphaFoldDB" id="A0A4Y9LQX6"/>
<gene>
    <name evidence="3" type="ORF">E4K65_25255</name>
</gene>
<evidence type="ECO:0000259" key="2">
    <source>
        <dbReference type="Pfam" id="PF13847"/>
    </source>
</evidence>
<name>A0A4Y9LQX6_9BRAD</name>